<protein>
    <submittedName>
        <fullName evidence="1">Uncharacterized protein</fullName>
    </submittedName>
</protein>
<dbReference type="EMBL" id="LAZR01001308">
    <property type="protein sequence ID" value="KKN46868.1"/>
    <property type="molecule type" value="Genomic_DNA"/>
</dbReference>
<organism evidence="1">
    <name type="scientific">marine sediment metagenome</name>
    <dbReference type="NCBI Taxonomy" id="412755"/>
    <lineage>
        <taxon>unclassified sequences</taxon>
        <taxon>metagenomes</taxon>
        <taxon>ecological metagenomes</taxon>
    </lineage>
</organism>
<accession>A0A0F9TZR3</accession>
<gene>
    <name evidence="1" type="ORF">LCGC14_0668800</name>
</gene>
<dbReference type="AlphaFoldDB" id="A0A0F9TZR3"/>
<comment type="caution">
    <text evidence="1">The sequence shown here is derived from an EMBL/GenBank/DDBJ whole genome shotgun (WGS) entry which is preliminary data.</text>
</comment>
<proteinExistence type="predicted"/>
<reference evidence="1" key="1">
    <citation type="journal article" date="2015" name="Nature">
        <title>Complex archaea that bridge the gap between prokaryotes and eukaryotes.</title>
        <authorList>
            <person name="Spang A."/>
            <person name="Saw J.H."/>
            <person name="Jorgensen S.L."/>
            <person name="Zaremba-Niedzwiedzka K."/>
            <person name="Martijn J."/>
            <person name="Lind A.E."/>
            <person name="van Eijk R."/>
            <person name="Schleper C."/>
            <person name="Guy L."/>
            <person name="Ettema T.J."/>
        </authorList>
    </citation>
    <scope>NUCLEOTIDE SEQUENCE</scope>
</reference>
<evidence type="ECO:0000313" key="1">
    <source>
        <dbReference type="EMBL" id="KKN46868.1"/>
    </source>
</evidence>
<sequence>MVKTPSSEEIMDCLAEKPGLTTEQIGEHFEFTGIRHLNIKLQWMQKNGLVSGRNKGKGKRAWNIVRRED</sequence>
<name>A0A0F9TZR3_9ZZZZ</name>